<keyword evidence="1" id="KW-1133">Transmembrane helix</keyword>
<organism evidence="2 3">
    <name type="scientific">Bacillus songklensis</name>
    <dbReference type="NCBI Taxonomy" id="1069116"/>
    <lineage>
        <taxon>Bacteria</taxon>
        <taxon>Bacillati</taxon>
        <taxon>Bacillota</taxon>
        <taxon>Bacilli</taxon>
        <taxon>Bacillales</taxon>
        <taxon>Bacillaceae</taxon>
        <taxon>Bacillus</taxon>
    </lineage>
</organism>
<keyword evidence="3" id="KW-1185">Reference proteome</keyword>
<feature type="transmembrane region" description="Helical" evidence="1">
    <location>
        <begin position="90"/>
        <end position="107"/>
    </location>
</feature>
<dbReference type="Pfam" id="PF09997">
    <property type="entry name" value="DUF2238"/>
    <property type="match status" value="1"/>
</dbReference>
<accession>A0ABV8B3C8</accession>
<feature type="transmembrane region" description="Helical" evidence="1">
    <location>
        <begin position="119"/>
        <end position="142"/>
    </location>
</feature>
<keyword evidence="1" id="KW-0472">Membrane</keyword>
<feature type="transmembrane region" description="Helical" evidence="1">
    <location>
        <begin position="31"/>
        <end position="50"/>
    </location>
</feature>
<dbReference type="Proteomes" id="UP001595752">
    <property type="component" value="Unassembled WGS sequence"/>
</dbReference>
<feature type="transmembrane region" description="Helical" evidence="1">
    <location>
        <begin position="162"/>
        <end position="182"/>
    </location>
</feature>
<gene>
    <name evidence="2" type="ORF">ACFOU2_15565</name>
</gene>
<evidence type="ECO:0008006" key="4">
    <source>
        <dbReference type="Google" id="ProtNLM"/>
    </source>
</evidence>
<name>A0ABV8B3C8_9BACI</name>
<feature type="transmembrane region" description="Helical" evidence="1">
    <location>
        <begin position="62"/>
        <end position="84"/>
    </location>
</feature>
<dbReference type="InterPro" id="IPR014509">
    <property type="entry name" value="YjdF-like"/>
</dbReference>
<comment type="caution">
    <text evidence="2">The sequence shown here is derived from an EMBL/GenBank/DDBJ whole genome shotgun (WGS) entry which is preliminary data.</text>
</comment>
<protein>
    <recommendedName>
        <fullName evidence="4">Membrane-spanning protein</fullName>
    </recommendedName>
</protein>
<keyword evidence="1" id="KW-0812">Transmembrane</keyword>
<evidence type="ECO:0000313" key="3">
    <source>
        <dbReference type="Proteomes" id="UP001595752"/>
    </source>
</evidence>
<proteinExistence type="predicted"/>
<reference evidence="3" key="1">
    <citation type="journal article" date="2019" name="Int. J. Syst. Evol. Microbiol.">
        <title>The Global Catalogue of Microorganisms (GCM) 10K type strain sequencing project: providing services to taxonomists for standard genome sequencing and annotation.</title>
        <authorList>
            <consortium name="The Broad Institute Genomics Platform"/>
            <consortium name="The Broad Institute Genome Sequencing Center for Infectious Disease"/>
            <person name="Wu L."/>
            <person name="Ma J."/>
        </authorList>
    </citation>
    <scope>NUCLEOTIDE SEQUENCE [LARGE SCALE GENOMIC DNA]</scope>
    <source>
        <strain evidence="3">CCUG 61889</strain>
    </source>
</reference>
<dbReference type="EMBL" id="JBHRZT010000067">
    <property type="protein sequence ID" value="MFC3884808.1"/>
    <property type="molecule type" value="Genomic_DNA"/>
</dbReference>
<sequence length="191" mass="21499">MKRKVIIIISLIYVLFMAALFVFYFSKDDSYRYLIAIGGIICGAVPLILVRFTKIKFNMPIMLSYLAFIFGSQFLGSILGFYGLGWWDTFLHFLSGALLGFVAIALFERMTHKQARHDISCWLVFLFVLSFAVLGGVLWEIYEFSGDQFFDMTMQGGGNTDTMIDLTADAAGGLVIAISAAIRTKRKFEKT</sequence>
<evidence type="ECO:0000313" key="2">
    <source>
        <dbReference type="EMBL" id="MFC3884808.1"/>
    </source>
</evidence>
<dbReference type="RefSeq" id="WP_377916639.1">
    <property type="nucleotide sequence ID" value="NZ_JBHRZT010000067.1"/>
</dbReference>
<feature type="transmembrane region" description="Helical" evidence="1">
    <location>
        <begin position="5"/>
        <end position="25"/>
    </location>
</feature>
<evidence type="ECO:0000256" key="1">
    <source>
        <dbReference type="SAM" id="Phobius"/>
    </source>
</evidence>